<dbReference type="Gene3D" id="2.60.40.1120">
    <property type="entry name" value="Carboxypeptidase-like, regulatory domain"/>
    <property type="match status" value="1"/>
</dbReference>
<feature type="transmembrane region" description="Helical" evidence="8">
    <location>
        <begin position="6"/>
        <end position="27"/>
    </location>
</feature>
<dbReference type="EC" id="4.2.2.23" evidence="4"/>
<evidence type="ECO:0000256" key="4">
    <source>
        <dbReference type="ARBA" id="ARBA00012437"/>
    </source>
</evidence>
<dbReference type="InterPro" id="IPR014718">
    <property type="entry name" value="GH-type_carb-bd"/>
</dbReference>
<dbReference type="CDD" id="cd10317">
    <property type="entry name" value="RGL4_C"/>
    <property type="match status" value="1"/>
</dbReference>
<evidence type="ECO:0000256" key="6">
    <source>
        <dbReference type="ARBA" id="ARBA00022729"/>
    </source>
</evidence>
<evidence type="ECO:0000313" key="11">
    <source>
        <dbReference type="Proteomes" id="UP001652600"/>
    </source>
</evidence>
<keyword evidence="11" id="KW-1185">Reference proteome</keyword>
<evidence type="ECO:0000256" key="3">
    <source>
        <dbReference type="ARBA" id="ARBA00010418"/>
    </source>
</evidence>
<keyword evidence="8" id="KW-0472">Membrane</keyword>
<dbReference type="Proteomes" id="UP001652600">
    <property type="component" value="Chromosome 6"/>
</dbReference>
<feature type="domain" description="Rhamnogalacturonan lyase" evidence="9">
    <location>
        <begin position="489"/>
        <end position="677"/>
    </location>
</feature>
<dbReference type="SUPFAM" id="SSF49785">
    <property type="entry name" value="Galactose-binding domain-like"/>
    <property type="match status" value="1"/>
</dbReference>
<dbReference type="CDD" id="cd10316">
    <property type="entry name" value="RGL4_M"/>
    <property type="match status" value="1"/>
</dbReference>
<dbReference type="Gene3D" id="2.70.98.10">
    <property type="match status" value="1"/>
</dbReference>
<dbReference type="PANTHER" id="PTHR32018">
    <property type="entry name" value="RHAMNOGALACTURONATE LYASE FAMILY PROTEIN"/>
    <property type="match status" value="1"/>
</dbReference>
<name>A0ABM3KWM7_CUCME</name>
<comment type="catalytic activity">
    <reaction evidence="1">
        <text>Endotype eliminative cleavage of L-alpha-rhamnopyranosyl-(1-&gt;4)-alpha-D-galactopyranosyluronic acid bonds of rhamnogalacturonan I domains in ramified hairy regions of pectin leaving L-rhamnopyranose at the reducing end and 4-deoxy-4,5-unsaturated D-galactopyranosyluronic acid at the non-reducing end.</text>
        <dbReference type="EC" id="4.2.2.23"/>
    </reaction>
</comment>
<evidence type="ECO:0000259" key="9">
    <source>
        <dbReference type="Pfam" id="PF14683"/>
    </source>
</evidence>
<dbReference type="SUPFAM" id="SSF74650">
    <property type="entry name" value="Galactose mutarotase-like"/>
    <property type="match status" value="1"/>
</dbReference>
<keyword evidence="8" id="KW-0812">Transmembrane</keyword>
<dbReference type="PANTHER" id="PTHR32018:SF6">
    <property type="entry name" value="RHAMNOGALACTURONAN ENDOLYASE"/>
    <property type="match status" value="1"/>
</dbReference>
<evidence type="ECO:0000259" key="10">
    <source>
        <dbReference type="Pfam" id="PF14686"/>
    </source>
</evidence>
<comment type="similarity">
    <text evidence="3">Belongs to the polysaccharide lyase 4 family.</text>
</comment>
<keyword evidence="5" id="KW-0964">Secreted</keyword>
<dbReference type="CDD" id="cd10320">
    <property type="entry name" value="RGL4_N"/>
    <property type="match status" value="1"/>
</dbReference>
<dbReference type="Pfam" id="PF14683">
    <property type="entry name" value="CBM-like"/>
    <property type="match status" value="1"/>
</dbReference>
<dbReference type="InterPro" id="IPR008979">
    <property type="entry name" value="Galactose-bd-like_sf"/>
</dbReference>
<dbReference type="RefSeq" id="XP_050942189.1">
    <property type="nucleotide sequence ID" value="XM_051086232.1"/>
</dbReference>
<comment type="subcellular location">
    <subcellularLocation>
        <location evidence="2">Secreted</location>
    </subcellularLocation>
</comment>
<evidence type="ECO:0000256" key="8">
    <source>
        <dbReference type="SAM" id="Phobius"/>
    </source>
</evidence>
<reference evidence="12" key="1">
    <citation type="submission" date="2025-08" db="UniProtKB">
        <authorList>
            <consortium name="RefSeq"/>
        </authorList>
    </citation>
    <scope>IDENTIFICATION</scope>
    <source>
        <tissue evidence="12">Stem</tissue>
    </source>
</reference>
<dbReference type="InterPro" id="IPR011013">
    <property type="entry name" value="Gal_mutarotase_sf_dom"/>
</dbReference>
<dbReference type="InterPro" id="IPR013784">
    <property type="entry name" value="Carb-bd-like_fold"/>
</dbReference>
<evidence type="ECO:0000256" key="7">
    <source>
        <dbReference type="ARBA" id="ARBA00023239"/>
    </source>
</evidence>
<dbReference type="InterPro" id="IPR051850">
    <property type="entry name" value="Polysacch_Lyase_4"/>
</dbReference>
<dbReference type="Gene3D" id="2.60.120.260">
    <property type="entry name" value="Galactose-binding domain-like"/>
    <property type="match status" value="1"/>
</dbReference>
<dbReference type="Pfam" id="PF06045">
    <property type="entry name" value="Rhamnogal_lyase"/>
    <property type="match status" value="1"/>
</dbReference>
<feature type="domain" description="Rhamnogalacturonan lyase" evidence="10">
    <location>
        <begin position="403"/>
        <end position="476"/>
    </location>
</feature>
<keyword evidence="7 12" id="KW-0456">Lyase</keyword>
<dbReference type="GO" id="GO:0016829">
    <property type="term" value="F:lyase activity"/>
    <property type="evidence" value="ECO:0007669"/>
    <property type="project" value="UniProtKB-KW"/>
</dbReference>
<dbReference type="InterPro" id="IPR010325">
    <property type="entry name" value="Rhamnogal_lyase"/>
</dbReference>
<dbReference type="InterPro" id="IPR029411">
    <property type="entry name" value="RG-lyase_III"/>
</dbReference>
<evidence type="ECO:0000256" key="2">
    <source>
        <dbReference type="ARBA" id="ARBA00004613"/>
    </source>
</evidence>
<keyword evidence="8" id="KW-1133">Transmembrane helix</keyword>
<accession>A0ABM3KWM7</accession>
<sequence>MKKPSVNLTVCFIAVVVVVVSFFFFCLGHNGYRIRTSPVRRYLRDIDINNSSRLFNVTLQRKGGYVIMDNGIVQVTLSTPDGDVVGLSYNGIPNILETKNEEQNRGYWDAVWNNPDEPIATDRLKGESYEVIIGNEEQLEISFNKTWSSGVGNETVPVNVDKRYVLLRGSSGFYSYGIFERPTGWPQIEMDQVRIVFKLQSQMFDYMAVSDDRQRVMPTMLDRENGEPLAFPEAVLLTNPSNEELRGEVDDKYQYSTEDKDNQVHGWICSDPPVGFWMITPTDEFRVAGPVKQDLTSHAGPITLSMFVSTHYAGKDIGMRFAAGEPWKKVFGPVFVYLNSVSPEEDSLSLWEDAKQQLAIEINDWPYTFPQSEDFPSSAQRGSVTGQLLVRDGYISSRLMRASNAFVGLALPGPVGSWQTESKGYQFWTQADNHGNFLIKNIRVGVYNLYAFVPGFIGDYKYKANITIEFGSEINLDVMVFDPPRQGPTLWEIGFPDRTAAEFYVPDPYPTLMNKLYNNHADKFRQYGLWERYAAIYPNNDLVFTVGVDDYTVDWFYAHVNRNVGNQTYEATTWEIRFFLQSVNQTANYTLQIALASAAECELQVRLNNRESEQSAFSTGRIGKDNAIARHGIHGLYWLYSIPFPGDQFLQGNNSIYLTQARSESPFEGLMYDYIRLEAPPLT</sequence>
<gene>
    <name evidence="12" type="primary">LOC103491889</name>
</gene>
<evidence type="ECO:0000256" key="5">
    <source>
        <dbReference type="ARBA" id="ARBA00022525"/>
    </source>
</evidence>
<evidence type="ECO:0000313" key="12">
    <source>
        <dbReference type="RefSeq" id="XP_050942189.1"/>
    </source>
</evidence>
<dbReference type="GeneID" id="103491889"/>
<keyword evidence="6" id="KW-0732">Signal</keyword>
<dbReference type="SUPFAM" id="SSF49452">
    <property type="entry name" value="Starch-binding domain-like"/>
    <property type="match status" value="1"/>
</dbReference>
<protein>
    <recommendedName>
        <fullName evidence="4">rhamnogalacturonan endolyase</fullName>
        <ecNumber evidence="4">4.2.2.23</ecNumber>
    </recommendedName>
</protein>
<evidence type="ECO:0000256" key="1">
    <source>
        <dbReference type="ARBA" id="ARBA00001324"/>
    </source>
</evidence>
<proteinExistence type="inferred from homology"/>
<dbReference type="InterPro" id="IPR029413">
    <property type="entry name" value="RG-lyase_II"/>
</dbReference>
<dbReference type="Pfam" id="PF14686">
    <property type="entry name" value="fn3_3"/>
    <property type="match status" value="1"/>
</dbReference>
<organism evidence="11 12">
    <name type="scientific">Cucumis melo</name>
    <name type="common">Muskmelon</name>
    <dbReference type="NCBI Taxonomy" id="3656"/>
    <lineage>
        <taxon>Eukaryota</taxon>
        <taxon>Viridiplantae</taxon>
        <taxon>Streptophyta</taxon>
        <taxon>Embryophyta</taxon>
        <taxon>Tracheophyta</taxon>
        <taxon>Spermatophyta</taxon>
        <taxon>Magnoliopsida</taxon>
        <taxon>eudicotyledons</taxon>
        <taxon>Gunneridae</taxon>
        <taxon>Pentapetalae</taxon>
        <taxon>rosids</taxon>
        <taxon>fabids</taxon>
        <taxon>Cucurbitales</taxon>
        <taxon>Cucurbitaceae</taxon>
        <taxon>Benincaseae</taxon>
        <taxon>Cucumis</taxon>
    </lineage>
</organism>